<evidence type="ECO:0000313" key="2">
    <source>
        <dbReference type="WBParaSite" id="SVE_0015500.1"/>
    </source>
</evidence>
<proteinExistence type="predicted"/>
<evidence type="ECO:0000313" key="1">
    <source>
        <dbReference type="Proteomes" id="UP000035680"/>
    </source>
</evidence>
<keyword evidence="1" id="KW-1185">Reference proteome</keyword>
<name>A0A0K0EUG1_STRVS</name>
<dbReference type="AlphaFoldDB" id="A0A0K0EUG1"/>
<protein>
    <submittedName>
        <fullName evidence="2">HMA domain-containing protein</fullName>
    </submittedName>
</protein>
<reference evidence="1" key="1">
    <citation type="submission" date="2014-07" db="EMBL/GenBank/DDBJ databases">
        <authorList>
            <person name="Martin A.A"/>
            <person name="De Silva N."/>
        </authorList>
    </citation>
    <scope>NUCLEOTIDE SEQUENCE</scope>
</reference>
<accession>A0A0K0EUG1</accession>
<sequence>MVNKLCVNCADSKIVSNKIPLTDVQIKSTRRKAVITVDGVKENKQADVLIKMPIIKINTTLNNKKRNGNMLNILKNSLK</sequence>
<organism evidence="1 2">
    <name type="scientific">Strongyloides venezuelensis</name>
    <name type="common">Threadworm</name>
    <dbReference type="NCBI Taxonomy" id="75913"/>
    <lineage>
        <taxon>Eukaryota</taxon>
        <taxon>Metazoa</taxon>
        <taxon>Ecdysozoa</taxon>
        <taxon>Nematoda</taxon>
        <taxon>Chromadorea</taxon>
        <taxon>Rhabditida</taxon>
        <taxon>Tylenchina</taxon>
        <taxon>Panagrolaimomorpha</taxon>
        <taxon>Strongyloidoidea</taxon>
        <taxon>Strongyloididae</taxon>
        <taxon>Strongyloides</taxon>
    </lineage>
</organism>
<dbReference type="Proteomes" id="UP000035680">
    <property type="component" value="Unassembled WGS sequence"/>
</dbReference>
<reference evidence="2" key="2">
    <citation type="submission" date="2015-08" db="UniProtKB">
        <authorList>
            <consortium name="WormBaseParasite"/>
        </authorList>
    </citation>
    <scope>IDENTIFICATION</scope>
</reference>
<dbReference type="WBParaSite" id="SVE_0015500.1">
    <property type="protein sequence ID" value="SVE_0015500.1"/>
    <property type="gene ID" value="SVE_0015500"/>
</dbReference>